<dbReference type="PANTHER" id="PTHR47634">
    <property type="entry name" value="PROTEIN KINASE DOMAIN-CONTAINING PROTEIN-RELATED"/>
    <property type="match status" value="1"/>
</dbReference>
<dbReference type="PROSITE" id="PS00108">
    <property type="entry name" value="PROTEIN_KINASE_ST"/>
    <property type="match status" value="1"/>
</dbReference>
<evidence type="ECO:0000256" key="8">
    <source>
        <dbReference type="ARBA" id="ARBA00048679"/>
    </source>
</evidence>
<dbReference type="PROSITE" id="PS00107">
    <property type="entry name" value="PROTEIN_KINASE_ATP"/>
    <property type="match status" value="1"/>
</dbReference>
<dbReference type="EnsemblMetazoa" id="SMAR013480-RA">
    <property type="protein sequence ID" value="SMAR013480-PA"/>
    <property type="gene ID" value="SMAR013480"/>
</dbReference>
<dbReference type="InterPro" id="IPR051334">
    <property type="entry name" value="SRPK"/>
</dbReference>
<dbReference type="GO" id="GO:0050684">
    <property type="term" value="P:regulation of mRNA processing"/>
    <property type="evidence" value="ECO:0007669"/>
    <property type="project" value="TreeGrafter"/>
</dbReference>
<comment type="catalytic activity">
    <reaction evidence="7">
        <text>L-threonyl-[protein] + ATP = O-phospho-L-threonyl-[protein] + ADP + H(+)</text>
        <dbReference type="Rhea" id="RHEA:46608"/>
        <dbReference type="Rhea" id="RHEA-COMP:11060"/>
        <dbReference type="Rhea" id="RHEA-COMP:11605"/>
        <dbReference type="ChEBI" id="CHEBI:15378"/>
        <dbReference type="ChEBI" id="CHEBI:30013"/>
        <dbReference type="ChEBI" id="CHEBI:30616"/>
        <dbReference type="ChEBI" id="CHEBI:61977"/>
        <dbReference type="ChEBI" id="CHEBI:456216"/>
        <dbReference type="EC" id="2.7.11.1"/>
    </reaction>
</comment>
<dbReference type="eggNOG" id="KOG1290">
    <property type="taxonomic scope" value="Eukaryota"/>
</dbReference>
<name>T1JHZ9_STRMM</name>
<keyword evidence="3" id="KW-0808">Transferase</keyword>
<dbReference type="Gene3D" id="1.10.510.10">
    <property type="entry name" value="Transferase(Phosphotransferase) domain 1"/>
    <property type="match status" value="2"/>
</dbReference>
<dbReference type="PhylomeDB" id="T1JHZ9"/>
<evidence type="ECO:0000313" key="12">
    <source>
        <dbReference type="EnsemblMetazoa" id="SMAR013480-PA"/>
    </source>
</evidence>
<dbReference type="STRING" id="126957.T1JHZ9"/>
<evidence type="ECO:0000256" key="9">
    <source>
        <dbReference type="PROSITE-ProRule" id="PRU10141"/>
    </source>
</evidence>
<evidence type="ECO:0000256" key="3">
    <source>
        <dbReference type="ARBA" id="ARBA00022679"/>
    </source>
</evidence>
<keyword evidence="13" id="KW-1185">Reference proteome</keyword>
<dbReference type="PANTHER" id="PTHR47634:SF9">
    <property type="entry name" value="PROTEIN KINASE DOMAIN-CONTAINING PROTEIN-RELATED"/>
    <property type="match status" value="1"/>
</dbReference>
<keyword evidence="5" id="KW-0418">Kinase</keyword>
<dbReference type="Pfam" id="PF00069">
    <property type="entry name" value="Pkinase"/>
    <property type="match status" value="1"/>
</dbReference>
<dbReference type="GO" id="GO:0000245">
    <property type="term" value="P:spliceosomal complex assembly"/>
    <property type="evidence" value="ECO:0007669"/>
    <property type="project" value="TreeGrafter"/>
</dbReference>
<evidence type="ECO:0000256" key="10">
    <source>
        <dbReference type="RuleBase" id="RU000304"/>
    </source>
</evidence>
<dbReference type="GO" id="GO:0005737">
    <property type="term" value="C:cytoplasm"/>
    <property type="evidence" value="ECO:0007669"/>
    <property type="project" value="TreeGrafter"/>
</dbReference>
<reference evidence="12" key="2">
    <citation type="submission" date="2015-02" db="UniProtKB">
        <authorList>
            <consortium name="EnsemblMetazoa"/>
        </authorList>
    </citation>
    <scope>IDENTIFICATION</scope>
</reference>
<evidence type="ECO:0000256" key="6">
    <source>
        <dbReference type="ARBA" id="ARBA00022840"/>
    </source>
</evidence>
<proteinExistence type="inferred from homology"/>
<dbReference type="Gene3D" id="3.30.200.20">
    <property type="entry name" value="Phosphorylase Kinase, domain 1"/>
    <property type="match status" value="1"/>
</dbReference>
<dbReference type="Proteomes" id="UP000014500">
    <property type="component" value="Unassembled WGS sequence"/>
</dbReference>
<dbReference type="HOGENOM" id="CLU_000288_81_13_1"/>
<dbReference type="PROSITE" id="PS50011">
    <property type="entry name" value="PROTEIN_KINASE_DOM"/>
    <property type="match status" value="1"/>
</dbReference>
<comment type="similarity">
    <text evidence="10">Belongs to the protein kinase superfamily.</text>
</comment>
<organism evidence="12 13">
    <name type="scientific">Strigamia maritima</name>
    <name type="common">European centipede</name>
    <name type="synonym">Geophilus maritimus</name>
    <dbReference type="NCBI Taxonomy" id="126957"/>
    <lineage>
        <taxon>Eukaryota</taxon>
        <taxon>Metazoa</taxon>
        <taxon>Ecdysozoa</taxon>
        <taxon>Arthropoda</taxon>
        <taxon>Myriapoda</taxon>
        <taxon>Chilopoda</taxon>
        <taxon>Pleurostigmophora</taxon>
        <taxon>Geophilomorpha</taxon>
        <taxon>Linotaeniidae</taxon>
        <taxon>Strigamia</taxon>
    </lineage>
</organism>
<keyword evidence="6 9" id="KW-0067">ATP-binding</keyword>
<dbReference type="SUPFAM" id="SSF56112">
    <property type="entry name" value="Protein kinase-like (PK-like)"/>
    <property type="match status" value="1"/>
</dbReference>
<dbReference type="SMART" id="SM00220">
    <property type="entry name" value="S_TKc"/>
    <property type="match status" value="1"/>
</dbReference>
<keyword evidence="2 10" id="KW-0723">Serine/threonine-protein kinase</keyword>
<dbReference type="InterPro" id="IPR000719">
    <property type="entry name" value="Prot_kinase_dom"/>
</dbReference>
<dbReference type="InterPro" id="IPR017441">
    <property type="entry name" value="Protein_kinase_ATP_BS"/>
</dbReference>
<evidence type="ECO:0000256" key="4">
    <source>
        <dbReference type="ARBA" id="ARBA00022741"/>
    </source>
</evidence>
<dbReference type="AlphaFoldDB" id="T1JHZ9"/>
<accession>T1JHZ9</accession>
<dbReference type="OMA" id="VTEMAIC"/>
<sequence length="369" mass="41918">MDRIIKWFKISTDDTQQHSVSLTEPMTTENTFEFEDVKEPNVYFISNHYPVVIGDKFRNRYTIIGKLGSGGFSNVLLCRDLKEKRHIALKIVKGRNTFADVALNEIDILKSIRHFDALAPHKGKIVQLLDNFKFTGVSGTHICMVFNVLGQNLSKLLIKNGNKGIPLVDVKNIIKQVLEALDFLHTTCKIIHGDIKPGNICINGNEVTLADLGSACWINHVPFYDGIQTRQYRSPEVILAVSYQSNADIWSTACVAFELATGSFLFPEFLSRNEMAKDEQHLARIVELLGDVPKQLFLKNKYSKNFFTGEGKLIRFPEIKSFGVFEVLTEKFNWEENEARGFVEFLLPMLAIDPDKRCSAQDCLGHKWL</sequence>
<dbReference type="GO" id="GO:0005634">
    <property type="term" value="C:nucleus"/>
    <property type="evidence" value="ECO:0007669"/>
    <property type="project" value="TreeGrafter"/>
</dbReference>
<evidence type="ECO:0000256" key="7">
    <source>
        <dbReference type="ARBA" id="ARBA00047899"/>
    </source>
</evidence>
<keyword evidence="4 9" id="KW-0547">Nucleotide-binding</keyword>
<dbReference type="EC" id="2.7.11.1" evidence="1"/>
<dbReference type="GO" id="GO:0004674">
    <property type="term" value="F:protein serine/threonine kinase activity"/>
    <property type="evidence" value="ECO:0007669"/>
    <property type="project" value="UniProtKB-KW"/>
</dbReference>
<dbReference type="GO" id="GO:0005524">
    <property type="term" value="F:ATP binding"/>
    <property type="evidence" value="ECO:0007669"/>
    <property type="project" value="UniProtKB-UniRule"/>
</dbReference>
<feature type="domain" description="Protein kinase" evidence="11">
    <location>
        <begin position="61"/>
        <end position="369"/>
    </location>
</feature>
<dbReference type="InterPro" id="IPR011009">
    <property type="entry name" value="Kinase-like_dom_sf"/>
</dbReference>
<dbReference type="InterPro" id="IPR008271">
    <property type="entry name" value="Ser/Thr_kinase_AS"/>
</dbReference>
<evidence type="ECO:0000256" key="2">
    <source>
        <dbReference type="ARBA" id="ARBA00022527"/>
    </source>
</evidence>
<reference evidence="13" key="1">
    <citation type="submission" date="2011-05" db="EMBL/GenBank/DDBJ databases">
        <authorList>
            <person name="Richards S.R."/>
            <person name="Qu J."/>
            <person name="Jiang H."/>
            <person name="Jhangiani S.N."/>
            <person name="Agravi P."/>
            <person name="Goodspeed R."/>
            <person name="Gross S."/>
            <person name="Mandapat C."/>
            <person name="Jackson L."/>
            <person name="Mathew T."/>
            <person name="Pu L."/>
            <person name="Thornton R."/>
            <person name="Saada N."/>
            <person name="Wilczek-Boney K.B."/>
            <person name="Lee S."/>
            <person name="Kovar C."/>
            <person name="Wu Y."/>
            <person name="Scherer S.E."/>
            <person name="Worley K.C."/>
            <person name="Muzny D.M."/>
            <person name="Gibbs R."/>
        </authorList>
    </citation>
    <scope>NUCLEOTIDE SEQUENCE</scope>
    <source>
        <strain evidence="13">Brora</strain>
    </source>
</reference>
<evidence type="ECO:0000259" key="11">
    <source>
        <dbReference type="PROSITE" id="PS50011"/>
    </source>
</evidence>
<evidence type="ECO:0000256" key="5">
    <source>
        <dbReference type="ARBA" id="ARBA00022777"/>
    </source>
</evidence>
<dbReference type="EMBL" id="JH431978">
    <property type="status" value="NOT_ANNOTATED_CDS"/>
    <property type="molecule type" value="Genomic_DNA"/>
</dbReference>
<protein>
    <recommendedName>
        <fullName evidence="1">non-specific serine/threonine protein kinase</fullName>
        <ecNumber evidence="1">2.7.11.1</ecNumber>
    </recommendedName>
</protein>
<evidence type="ECO:0000313" key="13">
    <source>
        <dbReference type="Proteomes" id="UP000014500"/>
    </source>
</evidence>
<evidence type="ECO:0000256" key="1">
    <source>
        <dbReference type="ARBA" id="ARBA00012513"/>
    </source>
</evidence>
<comment type="catalytic activity">
    <reaction evidence="8">
        <text>L-seryl-[protein] + ATP = O-phospho-L-seryl-[protein] + ADP + H(+)</text>
        <dbReference type="Rhea" id="RHEA:17989"/>
        <dbReference type="Rhea" id="RHEA-COMP:9863"/>
        <dbReference type="Rhea" id="RHEA-COMP:11604"/>
        <dbReference type="ChEBI" id="CHEBI:15378"/>
        <dbReference type="ChEBI" id="CHEBI:29999"/>
        <dbReference type="ChEBI" id="CHEBI:30616"/>
        <dbReference type="ChEBI" id="CHEBI:83421"/>
        <dbReference type="ChEBI" id="CHEBI:456216"/>
        <dbReference type="EC" id="2.7.11.1"/>
    </reaction>
</comment>
<dbReference type="FunFam" id="1.10.510.10:FF:000275">
    <property type="entry name" value="SRSF protein kinase 2 isoform X3"/>
    <property type="match status" value="1"/>
</dbReference>
<feature type="binding site" evidence="9">
    <location>
        <position position="90"/>
    </location>
    <ligand>
        <name>ATP</name>
        <dbReference type="ChEBI" id="CHEBI:30616"/>
    </ligand>
</feature>